<feature type="region of interest" description="Disordered" evidence="1">
    <location>
        <begin position="168"/>
        <end position="192"/>
    </location>
</feature>
<keyword evidence="4" id="KW-1185">Reference proteome</keyword>
<gene>
    <name evidence="3" type="ORF">BTN49_1939</name>
</gene>
<dbReference type="EMBL" id="NBYY01000020">
    <property type="protein sequence ID" value="PCS22414.1"/>
    <property type="molecule type" value="Genomic_DNA"/>
</dbReference>
<proteinExistence type="predicted"/>
<evidence type="ECO:0000313" key="4">
    <source>
        <dbReference type="Proteomes" id="UP000219020"/>
    </source>
</evidence>
<dbReference type="NCBIfam" id="NF033579">
    <property type="entry name" value="transpos_IS5_2"/>
    <property type="match status" value="1"/>
</dbReference>
<evidence type="ECO:0000259" key="2">
    <source>
        <dbReference type="Pfam" id="PF13737"/>
    </source>
</evidence>
<dbReference type="AlphaFoldDB" id="A0A2A5T2P1"/>
<comment type="caution">
    <text evidence="3">The sequence shown here is derived from an EMBL/GenBank/DDBJ whole genome shotgun (WGS) entry which is preliminary data.</text>
</comment>
<reference evidence="4" key="1">
    <citation type="submission" date="2017-04" db="EMBL/GenBank/DDBJ databases">
        <title>Genome evolution of the luminous symbionts of deep sea anglerfish.</title>
        <authorList>
            <person name="Hendry T.A."/>
        </authorList>
    </citation>
    <scope>NUCLEOTIDE SEQUENCE [LARGE SCALE GENOMIC DNA]</scope>
</reference>
<sequence>METEIETSLMVKGIFKLPLRGLKGFLPSVLTLMSAPLKCPTYTCISKRSNTVGVTYSFPNLGTIVHIVIDVTGLKVYGESEWKTCKQGKEKWRIWRKHHLTVDVSIHEVIVAEVSLVSMGDNEVLPTCLNPLRRRIQQVSVDGAYDTKACYHVLKNQGITPSILPRSKARYEEEGHPRNKSIKALKEDEQTE</sequence>
<evidence type="ECO:0000256" key="1">
    <source>
        <dbReference type="SAM" id="MobiDB-lite"/>
    </source>
</evidence>
<dbReference type="Pfam" id="PF13737">
    <property type="entry name" value="DDE_Tnp_1_5"/>
    <property type="match status" value="1"/>
</dbReference>
<dbReference type="PANTHER" id="PTHR34631">
    <property type="match status" value="1"/>
</dbReference>
<name>A0A2A5T2P1_9GAMM</name>
<dbReference type="PANTHER" id="PTHR34631:SF3">
    <property type="entry name" value="ISSOD12 TRANSPOSASE TNPA_ISSOD12"/>
    <property type="match status" value="1"/>
</dbReference>
<dbReference type="InterPro" id="IPR053172">
    <property type="entry name" value="Tn903_transposase"/>
</dbReference>
<dbReference type="Proteomes" id="UP000219020">
    <property type="component" value="Unassembled WGS sequence"/>
</dbReference>
<evidence type="ECO:0000313" key="3">
    <source>
        <dbReference type="EMBL" id="PCS22414.1"/>
    </source>
</evidence>
<protein>
    <submittedName>
        <fullName evidence="3">Mobile element protein</fullName>
    </submittedName>
</protein>
<dbReference type="InterPro" id="IPR025668">
    <property type="entry name" value="Tnp_DDE_dom"/>
</dbReference>
<organism evidence="3 4">
    <name type="scientific">Candidatus Enterovibrio escicola</name>
    <dbReference type="NCBI Taxonomy" id="1927127"/>
    <lineage>
        <taxon>Bacteria</taxon>
        <taxon>Pseudomonadati</taxon>
        <taxon>Pseudomonadota</taxon>
        <taxon>Gammaproteobacteria</taxon>
        <taxon>Vibrionales</taxon>
        <taxon>Vibrionaceae</taxon>
        <taxon>Enterovibrio</taxon>
    </lineage>
</organism>
<dbReference type="InterPro" id="IPR053520">
    <property type="entry name" value="Transposase_Tn903"/>
</dbReference>
<accession>A0A2A5T2P1</accession>
<feature type="domain" description="Transposase DDE" evidence="2">
    <location>
        <begin position="2"/>
        <end position="79"/>
    </location>
</feature>